<dbReference type="Pfam" id="PF13912">
    <property type="entry name" value="zf-C2H2_6"/>
    <property type="match status" value="1"/>
</dbReference>
<feature type="region of interest" description="Disordered" evidence="4">
    <location>
        <begin position="139"/>
        <end position="331"/>
    </location>
</feature>
<dbReference type="InterPro" id="IPR011333">
    <property type="entry name" value="SKP1/BTB/POZ_sf"/>
</dbReference>
<gene>
    <name evidence="7" type="ORF">BEMITA_LOCUS11814</name>
</gene>
<evidence type="ECO:0000256" key="3">
    <source>
        <dbReference type="PROSITE-ProRule" id="PRU00042"/>
    </source>
</evidence>
<dbReference type="GO" id="GO:0006357">
    <property type="term" value="P:regulation of transcription by RNA polymerase II"/>
    <property type="evidence" value="ECO:0007669"/>
    <property type="project" value="TreeGrafter"/>
</dbReference>
<dbReference type="PROSITE" id="PS50097">
    <property type="entry name" value="BTB"/>
    <property type="match status" value="1"/>
</dbReference>
<dbReference type="PROSITE" id="PS00028">
    <property type="entry name" value="ZINC_FINGER_C2H2_1"/>
    <property type="match status" value="2"/>
</dbReference>
<dbReference type="SUPFAM" id="SSF57667">
    <property type="entry name" value="beta-beta-alpha zinc fingers"/>
    <property type="match status" value="1"/>
</dbReference>
<dbReference type="EMBL" id="OU963868">
    <property type="protein sequence ID" value="CAH0393409.1"/>
    <property type="molecule type" value="Genomic_DNA"/>
</dbReference>
<dbReference type="FunFam" id="3.30.710.10:FF:000091">
    <property type="entry name" value="Lola, isoform F"/>
    <property type="match status" value="1"/>
</dbReference>
<feature type="compositionally biased region" description="Low complexity" evidence="4">
    <location>
        <begin position="297"/>
        <end position="318"/>
    </location>
</feature>
<feature type="domain" description="C2H2-type" evidence="6">
    <location>
        <begin position="525"/>
        <end position="548"/>
    </location>
</feature>
<dbReference type="SMART" id="SM00225">
    <property type="entry name" value="BTB"/>
    <property type="match status" value="1"/>
</dbReference>
<dbReference type="PANTHER" id="PTHR23110">
    <property type="entry name" value="BTB DOMAIN TRANSCRIPTION FACTOR"/>
    <property type="match status" value="1"/>
</dbReference>
<dbReference type="Pfam" id="PF00651">
    <property type="entry name" value="BTB"/>
    <property type="match status" value="1"/>
</dbReference>
<keyword evidence="3" id="KW-0479">Metal-binding</keyword>
<sequence>MSSHHTSQRFCLRWNNHQSNLLSVFDQLLHDESFVDVTLAVEGQFLKAHKMVLSACSPYFQALFTGHPDKHPIVILKDVPFADMRSLLDFMYRGEVSVDQDRLTAFLKVAETLRIKGLTEVNEERCDLPSIASSLLSSAGFTQGTQPSSQQQQQQQQRQEQQQSQPPSLHRIHVPTKRSLQNSMASNPLLGSALTAPKRKRGRPRRLSGSDEHRNQSHKSSTDSEDQRHDDDSDAPSSGVHGPPDLLEVNMPDYHHSPPSRLSQSDTSPPPSEDSTPIGNDSDQPSSKVKPEFEEPTPGTSQQESGGGSQSPKSSSQDSESKLPSVKSSEITITASRHELFAEKADCMDISKDESDEREDEYDDMIACSPAGSNSESPPPKVQKPSLEIDVIQKLYSRQGRENPGNERILSSLAVNQCLPGDSKLKSFVACDSNMDDDISQYELDSFKSMISASAFNVATNQHQFSPNAANYDLTKPVDKASVRQYCTQEANNLYRCTVCSKTYTHISNFCRHFLSAHHGIKQEVPCPVCLKLFTRRDNMVTHTKQVHRITLSRNSMQPISLENLDSSDNVSYS</sequence>
<dbReference type="GO" id="GO:0002009">
    <property type="term" value="P:morphogenesis of an epithelium"/>
    <property type="evidence" value="ECO:0007669"/>
    <property type="project" value="UniProtKB-ARBA"/>
</dbReference>
<feature type="compositionally biased region" description="Polar residues" evidence="4">
    <location>
        <begin position="278"/>
        <end position="287"/>
    </location>
</feature>
<dbReference type="AlphaFoldDB" id="A0A9P0AM32"/>
<evidence type="ECO:0000313" key="8">
    <source>
        <dbReference type="Proteomes" id="UP001152759"/>
    </source>
</evidence>
<feature type="compositionally biased region" description="Basic residues" evidence="4">
    <location>
        <begin position="197"/>
        <end position="206"/>
    </location>
</feature>
<dbReference type="GO" id="GO:0008270">
    <property type="term" value="F:zinc ion binding"/>
    <property type="evidence" value="ECO:0007669"/>
    <property type="project" value="UniProtKB-KW"/>
</dbReference>
<dbReference type="InterPro" id="IPR013087">
    <property type="entry name" value="Znf_C2H2_type"/>
</dbReference>
<evidence type="ECO:0000256" key="1">
    <source>
        <dbReference type="ARBA" id="ARBA00004123"/>
    </source>
</evidence>
<dbReference type="CDD" id="cd18315">
    <property type="entry name" value="BTB_POZ_BAB-like"/>
    <property type="match status" value="1"/>
</dbReference>
<dbReference type="GO" id="GO:0042051">
    <property type="term" value="P:compound eye photoreceptor development"/>
    <property type="evidence" value="ECO:0007669"/>
    <property type="project" value="UniProtKB-ARBA"/>
</dbReference>
<dbReference type="GO" id="GO:0048477">
    <property type="term" value="P:oogenesis"/>
    <property type="evidence" value="ECO:0007669"/>
    <property type="project" value="UniProtKB-ARBA"/>
</dbReference>
<evidence type="ECO:0000256" key="2">
    <source>
        <dbReference type="ARBA" id="ARBA00023242"/>
    </source>
</evidence>
<dbReference type="SUPFAM" id="SSF54695">
    <property type="entry name" value="POZ domain"/>
    <property type="match status" value="1"/>
</dbReference>
<dbReference type="InterPro" id="IPR036236">
    <property type="entry name" value="Znf_C2H2_sf"/>
</dbReference>
<dbReference type="GO" id="GO:0045165">
    <property type="term" value="P:cell fate commitment"/>
    <property type="evidence" value="ECO:0007669"/>
    <property type="project" value="UniProtKB-ARBA"/>
</dbReference>
<dbReference type="GO" id="GO:0061061">
    <property type="term" value="P:muscle structure development"/>
    <property type="evidence" value="ECO:0007669"/>
    <property type="project" value="UniProtKB-ARBA"/>
</dbReference>
<keyword evidence="3" id="KW-0862">Zinc</keyword>
<dbReference type="PROSITE" id="PS50157">
    <property type="entry name" value="ZINC_FINGER_C2H2_2"/>
    <property type="match status" value="2"/>
</dbReference>
<dbReference type="Proteomes" id="UP001152759">
    <property type="component" value="Chromosome 7"/>
</dbReference>
<comment type="subcellular location">
    <subcellularLocation>
        <location evidence="1">Nucleus</location>
    </subcellularLocation>
</comment>
<accession>A0A9P0AM32</accession>
<name>A0A9P0AM32_BEMTA</name>
<evidence type="ECO:0000313" key="7">
    <source>
        <dbReference type="EMBL" id="CAH0393409.1"/>
    </source>
</evidence>
<evidence type="ECO:0000256" key="4">
    <source>
        <dbReference type="SAM" id="MobiDB-lite"/>
    </source>
</evidence>
<dbReference type="InterPro" id="IPR051095">
    <property type="entry name" value="Dros_DevTransReg"/>
</dbReference>
<protein>
    <submittedName>
        <fullName evidence="7">Uncharacterized protein</fullName>
    </submittedName>
</protein>
<dbReference type="PANTHER" id="PTHR23110:SF82">
    <property type="entry name" value="PROTEIN TRAMTRACK, ALPHA ISOFORM"/>
    <property type="match status" value="1"/>
</dbReference>
<reference evidence="7" key="1">
    <citation type="submission" date="2021-12" db="EMBL/GenBank/DDBJ databases">
        <authorList>
            <person name="King R."/>
        </authorList>
    </citation>
    <scope>NUCLEOTIDE SEQUENCE</scope>
</reference>
<feature type="compositionally biased region" description="Low complexity" evidence="4">
    <location>
        <begin position="146"/>
        <end position="168"/>
    </location>
</feature>
<feature type="compositionally biased region" description="Basic and acidic residues" evidence="4">
    <location>
        <begin position="208"/>
        <end position="231"/>
    </location>
</feature>
<keyword evidence="8" id="KW-1185">Reference proteome</keyword>
<organism evidence="7 8">
    <name type="scientific">Bemisia tabaci</name>
    <name type="common">Sweetpotato whitefly</name>
    <name type="synonym">Aleurodes tabaci</name>
    <dbReference type="NCBI Taxonomy" id="7038"/>
    <lineage>
        <taxon>Eukaryota</taxon>
        <taxon>Metazoa</taxon>
        <taxon>Ecdysozoa</taxon>
        <taxon>Arthropoda</taxon>
        <taxon>Hexapoda</taxon>
        <taxon>Insecta</taxon>
        <taxon>Pterygota</taxon>
        <taxon>Neoptera</taxon>
        <taxon>Paraneoptera</taxon>
        <taxon>Hemiptera</taxon>
        <taxon>Sternorrhyncha</taxon>
        <taxon>Aleyrodoidea</taxon>
        <taxon>Aleyrodidae</taxon>
        <taxon>Aleyrodinae</taxon>
        <taxon>Bemisia</taxon>
    </lineage>
</organism>
<dbReference type="InterPro" id="IPR000210">
    <property type="entry name" value="BTB/POZ_dom"/>
</dbReference>
<evidence type="ECO:0000259" key="6">
    <source>
        <dbReference type="PROSITE" id="PS50157"/>
    </source>
</evidence>
<dbReference type="GO" id="GO:0005634">
    <property type="term" value="C:nucleus"/>
    <property type="evidence" value="ECO:0007669"/>
    <property type="project" value="UniProtKB-SubCell"/>
</dbReference>
<feature type="domain" description="C2H2-type" evidence="6">
    <location>
        <begin position="495"/>
        <end position="523"/>
    </location>
</feature>
<dbReference type="OrthoDB" id="19132at2759"/>
<proteinExistence type="predicted"/>
<keyword evidence="3" id="KW-0863">Zinc-finger</keyword>
<dbReference type="Gene3D" id="3.30.710.10">
    <property type="entry name" value="Potassium Channel Kv1.1, Chain A"/>
    <property type="match status" value="1"/>
</dbReference>
<dbReference type="GO" id="GO:0045466">
    <property type="term" value="P:R7 cell differentiation"/>
    <property type="evidence" value="ECO:0007669"/>
    <property type="project" value="UniProtKB-ARBA"/>
</dbReference>
<dbReference type="Gene3D" id="3.30.160.60">
    <property type="entry name" value="Classic Zinc Finger"/>
    <property type="match status" value="2"/>
</dbReference>
<evidence type="ECO:0000259" key="5">
    <source>
        <dbReference type="PROSITE" id="PS50097"/>
    </source>
</evidence>
<dbReference type="SMART" id="SM00355">
    <property type="entry name" value="ZnF_C2H2"/>
    <property type="match status" value="2"/>
</dbReference>
<feature type="domain" description="BTB" evidence="5">
    <location>
        <begin position="35"/>
        <end position="100"/>
    </location>
</feature>
<keyword evidence="2" id="KW-0539">Nucleus</keyword>